<proteinExistence type="predicted"/>
<reference evidence="2 3" key="1">
    <citation type="submission" date="2024-08" db="EMBL/GenBank/DDBJ databases">
        <authorList>
            <person name="Cucini C."/>
            <person name="Frati F."/>
        </authorList>
    </citation>
    <scope>NUCLEOTIDE SEQUENCE [LARGE SCALE GENOMIC DNA]</scope>
</reference>
<evidence type="ECO:0000313" key="3">
    <source>
        <dbReference type="Proteomes" id="UP001642540"/>
    </source>
</evidence>
<protein>
    <recommendedName>
        <fullName evidence="1">J domain-containing protein</fullName>
    </recommendedName>
</protein>
<evidence type="ECO:0000313" key="2">
    <source>
        <dbReference type="EMBL" id="CAL8138196.1"/>
    </source>
</evidence>
<dbReference type="Gene3D" id="1.10.287.110">
    <property type="entry name" value="DnaJ domain"/>
    <property type="match status" value="1"/>
</dbReference>
<dbReference type="InterPro" id="IPR001623">
    <property type="entry name" value="DnaJ_domain"/>
</dbReference>
<dbReference type="PROSITE" id="PS50076">
    <property type="entry name" value="DNAJ_2"/>
    <property type="match status" value="1"/>
</dbReference>
<feature type="domain" description="J" evidence="1">
    <location>
        <begin position="20"/>
        <end position="104"/>
    </location>
</feature>
<name>A0ABP1RXB2_9HEXA</name>
<keyword evidence="3" id="KW-1185">Reference proteome</keyword>
<dbReference type="InterPro" id="IPR036869">
    <property type="entry name" value="J_dom_sf"/>
</dbReference>
<evidence type="ECO:0000259" key="1">
    <source>
        <dbReference type="PROSITE" id="PS50076"/>
    </source>
</evidence>
<accession>A0ABP1RXB2</accession>
<dbReference type="EMBL" id="CAXLJM020000122">
    <property type="protein sequence ID" value="CAL8138196.1"/>
    <property type="molecule type" value="Genomic_DNA"/>
</dbReference>
<dbReference type="Proteomes" id="UP001642540">
    <property type="component" value="Unassembled WGS sequence"/>
</dbReference>
<gene>
    <name evidence="2" type="ORF">ODALV1_LOCUS27258</name>
</gene>
<sequence>MSGSINLVPSQLEIYFGTSDLLQILGIKNKEAYMNAPSDPFTARQSYLRTVLRCHPDANCLSANKEDQYQEYVLRSKKLVILKDIYEFLSSEKEEVKAQRDKYFEKGEHPQLLSLEILHDAAKCKKRFGVPDFERVADELKEIYAVQMRRIKELQEQEALLAKS</sequence>
<organism evidence="2 3">
    <name type="scientific">Orchesella dallaii</name>
    <dbReference type="NCBI Taxonomy" id="48710"/>
    <lineage>
        <taxon>Eukaryota</taxon>
        <taxon>Metazoa</taxon>
        <taxon>Ecdysozoa</taxon>
        <taxon>Arthropoda</taxon>
        <taxon>Hexapoda</taxon>
        <taxon>Collembola</taxon>
        <taxon>Entomobryomorpha</taxon>
        <taxon>Entomobryoidea</taxon>
        <taxon>Orchesellidae</taxon>
        <taxon>Orchesellinae</taxon>
        <taxon>Orchesella</taxon>
    </lineage>
</organism>
<comment type="caution">
    <text evidence="2">The sequence shown here is derived from an EMBL/GenBank/DDBJ whole genome shotgun (WGS) entry which is preliminary data.</text>
</comment>